<dbReference type="InterPro" id="IPR002477">
    <property type="entry name" value="Peptidoglycan-bd-like"/>
</dbReference>
<dbReference type="GO" id="GO:0009253">
    <property type="term" value="P:peptidoglycan catabolic process"/>
    <property type="evidence" value="ECO:0007669"/>
    <property type="project" value="InterPro"/>
</dbReference>
<evidence type="ECO:0000256" key="1">
    <source>
        <dbReference type="ARBA" id="ARBA00001561"/>
    </source>
</evidence>
<gene>
    <name evidence="11" type="ORF">BAOM_3142</name>
</gene>
<dbReference type="EMBL" id="CP026095">
    <property type="protein sequence ID" value="AZV43751.1"/>
    <property type="molecule type" value="Genomic_DNA"/>
</dbReference>
<dbReference type="RefSeq" id="WP_127760865.1">
    <property type="nucleotide sequence ID" value="NZ_CP026095.1"/>
</dbReference>
<dbReference type="PANTHER" id="PTHR30417">
    <property type="entry name" value="N-ACETYLMURAMOYL-L-ALANINE AMIDASE AMID"/>
    <property type="match status" value="1"/>
</dbReference>
<protein>
    <recommendedName>
        <fullName evidence="3">N-acetylmuramoyl-L-alanine amidase</fullName>
        <ecNumber evidence="3">3.5.1.28</ecNumber>
    </recommendedName>
    <alternativeName>
        <fullName evidence="9">Autolysin</fullName>
    </alternativeName>
    <alternativeName>
        <fullName evidence="8">Cell wall hydrolase</fullName>
    </alternativeName>
</protein>
<dbReference type="InterPro" id="IPR036366">
    <property type="entry name" value="PGBDSf"/>
</dbReference>
<dbReference type="EC" id="3.5.1.28" evidence="3"/>
<organism evidence="11 12">
    <name type="scientific">Peribacillus asahii</name>
    <dbReference type="NCBI Taxonomy" id="228899"/>
    <lineage>
        <taxon>Bacteria</taxon>
        <taxon>Bacillati</taxon>
        <taxon>Bacillota</taxon>
        <taxon>Bacilli</taxon>
        <taxon>Bacillales</taxon>
        <taxon>Bacillaceae</taxon>
        <taxon>Peribacillus</taxon>
    </lineage>
</organism>
<evidence type="ECO:0000313" key="12">
    <source>
        <dbReference type="Proteomes" id="UP000283095"/>
    </source>
</evidence>
<evidence type="ECO:0000256" key="2">
    <source>
        <dbReference type="ARBA" id="ARBA00007553"/>
    </source>
</evidence>
<feature type="domain" description="N-acetylmuramoyl-L-alanine amidase" evidence="10">
    <location>
        <begin position="15"/>
        <end position="158"/>
    </location>
</feature>
<dbReference type="InterPro" id="IPR002502">
    <property type="entry name" value="Amidase_domain"/>
</dbReference>
<dbReference type="GO" id="GO:0009254">
    <property type="term" value="P:peptidoglycan turnover"/>
    <property type="evidence" value="ECO:0007669"/>
    <property type="project" value="TreeGrafter"/>
</dbReference>
<dbReference type="OrthoDB" id="9794294at2"/>
<evidence type="ECO:0000256" key="6">
    <source>
        <dbReference type="ARBA" id="ARBA00023287"/>
    </source>
</evidence>
<dbReference type="SUPFAM" id="SSF55846">
    <property type="entry name" value="N-acetylmuramoyl-L-alanine amidase-like"/>
    <property type="match status" value="1"/>
</dbReference>
<evidence type="ECO:0000256" key="4">
    <source>
        <dbReference type="ARBA" id="ARBA00022801"/>
    </source>
</evidence>
<accession>A0A3Q9RNQ6</accession>
<dbReference type="GO" id="GO:0030435">
    <property type="term" value="P:sporulation resulting in formation of a cellular spore"/>
    <property type="evidence" value="ECO:0007669"/>
    <property type="project" value="UniProtKB-KW"/>
</dbReference>
<reference evidence="11 12" key="1">
    <citation type="submission" date="2018-01" db="EMBL/GenBank/DDBJ databases">
        <title>Bacillus asahii Genome sequencing and assembly.</title>
        <authorList>
            <person name="Jiang H."/>
            <person name="Feng Y."/>
            <person name="Zhao F."/>
            <person name="Lin X."/>
        </authorList>
    </citation>
    <scope>NUCLEOTIDE SEQUENCE [LARGE SCALE GENOMIC DNA]</scope>
    <source>
        <strain evidence="11 12">OM18</strain>
    </source>
</reference>
<dbReference type="SUPFAM" id="SSF47090">
    <property type="entry name" value="PGBD-like"/>
    <property type="match status" value="1"/>
</dbReference>
<evidence type="ECO:0000256" key="8">
    <source>
        <dbReference type="ARBA" id="ARBA00030881"/>
    </source>
</evidence>
<evidence type="ECO:0000256" key="5">
    <source>
        <dbReference type="ARBA" id="ARBA00022969"/>
    </source>
</evidence>
<dbReference type="GO" id="GO:0071555">
    <property type="term" value="P:cell wall organization"/>
    <property type="evidence" value="ECO:0007669"/>
    <property type="project" value="UniProtKB-KW"/>
</dbReference>
<keyword evidence="7" id="KW-0961">Cell wall biogenesis/degradation</keyword>
<comment type="similarity">
    <text evidence="2">Belongs to the N-acetylmuramoyl-L-alanine amidase 2 family.</text>
</comment>
<evidence type="ECO:0000313" key="11">
    <source>
        <dbReference type="EMBL" id="AZV43751.1"/>
    </source>
</evidence>
<dbReference type="KEGG" id="pasa:BAOM_3142"/>
<dbReference type="Pfam" id="PF01471">
    <property type="entry name" value="PG_binding_1"/>
    <property type="match status" value="1"/>
</dbReference>
<keyword evidence="5" id="KW-0749">Sporulation</keyword>
<dbReference type="Proteomes" id="UP000283095">
    <property type="component" value="Chromosome"/>
</dbReference>
<dbReference type="GO" id="GO:0030420">
    <property type="term" value="P:establishment of competence for transformation"/>
    <property type="evidence" value="ECO:0007669"/>
    <property type="project" value="UniProtKB-KW"/>
</dbReference>
<evidence type="ECO:0000256" key="9">
    <source>
        <dbReference type="ARBA" id="ARBA00032390"/>
    </source>
</evidence>
<dbReference type="Gene3D" id="1.10.101.10">
    <property type="entry name" value="PGBD-like superfamily/PGBD"/>
    <property type="match status" value="1"/>
</dbReference>
<dbReference type="CDD" id="cd06583">
    <property type="entry name" value="PGRP"/>
    <property type="match status" value="1"/>
</dbReference>
<sequence>MTIEIKKNLVSSSKYNVKCPYSMAAKYITIHNTYNDAPAANEVKYMNSNNNSVSFHYAVDDKEVIQAVPENRNAWHCGDGSGSNSGNRTSIGVEICYSKSGGERYRKAEDLAIKFIAQLLKERSWGIERVRKHQDWSGKFCPHRILDEGRWSSFKKEIEKELDSLNGEVVKKSYSPTPTKVKSATTSKSDSTDIKLPNGVYKKGDKDNAVKQIQEALNELNFKVGKADGIYGSQTQDAVLRFQKMCGIKPYDGIYGDKTRKEMLEQLK</sequence>
<name>A0A3Q9RNQ6_9BACI</name>
<keyword evidence="4" id="KW-0378">Hydrolase</keyword>
<dbReference type="AlphaFoldDB" id="A0A3Q9RNQ6"/>
<dbReference type="Gene3D" id="3.40.80.10">
    <property type="entry name" value="Peptidoglycan recognition protein-like"/>
    <property type="match status" value="1"/>
</dbReference>
<dbReference type="SMART" id="SM00644">
    <property type="entry name" value="Ami_2"/>
    <property type="match status" value="1"/>
</dbReference>
<dbReference type="Pfam" id="PF01510">
    <property type="entry name" value="Amidase_2"/>
    <property type="match status" value="1"/>
</dbReference>
<dbReference type="InterPro" id="IPR036505">
    <property type="entry name" value="Amidase/PGRP_sf"/>
</dbReference>
<evidence type="ECO:0000259" key="10">
    <source>
        <dbReference type="SMART" id="SM00644"/>
    </source>
</evidence>
<comment type="catalytic activity">
    <reaction evidence="1">
        <text>Hydrolyzes the link between N-acetylmuramoyl residues and L-amino acid residues in certain cell-wall glycopeptides.</text>
        <dbReference type="EC" id="3.5.1.28"/>
    </reaction>
</comment>
<dbReference type="InterPro" id="IPR051206">
    <property type="entry name" value="NAMLAA_amidase_2"/>
</dbReference>
<proteinExistence type="inferred from homology"/>
<evidence type="ECO:0000256" key="7">
    <source>
        <dbReference type="ARBA" id="ARBA00023316"/>
    </source>
</evidence>
<dbReference type="PANTHER" id="PTHR30417:SF11">
    <property type="entry name" value="N-ACETYLMURAMOYL-L-ALANINE AMIDASE XLYA"/>
    <property type="match status" value="1"/>
</dbReference>
<dbReference type="InterPro" id="IPR036365">
    <property type="entry name" value="PGBD-like_sf"/>
</dbReference>
<evidence type="ECO:0000256" key="3">
    <source>
        <dbReference type="ARBA" id="ARBA00011901"/>
    </source>
</evidence>
<dbReference type="GO" id="GO:0008745">
    <property type="term" value="F:N-acetylmuramoyl-L-alanine amidase activity"/>
    <property type="evidence" value="ECO:0007669"/>
    <property type="project" value="UniProtKB-EC"/>
</dbReference>
<keyword evidence="6" id="KW-0178">Competence</keyword>